<evidence type="ECO:0000313" key="2">
    <source>
        <dbReference type="Proteomes" id="UP001589833"/>
    </source>
</evidence>
<dbReference type="RefSeq" id="WP_273847485.1">
    <property type="nucleotide sequence ID" value="NZ_JAQQWT010000027.1"/>
</dbReference>
<dbReference type="EMBL" id="JBHLTR010000122">
    <property type="protein sequence ID" value="MFC0562310.1"/>
    <property type="molecule type" value="Genomic_DNA"/>
</dbReference>
<comment type="caution">
    <text evidence="1">The sequence shown here is derived from an EMBL/GenBank/DDBJ whole genome shotgun (WGS) entry which is preliminary data.</text>
</comment>
<name>A0ABV6NNJ0_9BACI</name>
<gene>
    <name evidence="1" type="ORF">ACFFH4_26075</name>
</gene>
<organism evidence="1 2">
    <name type="scientific">Halalkalibacter alkalisediminis</name>
    <dbReference type="NCBI Taxonomy" id="935616"/>
    <lineage>
        <taxon>Bacteria</taxon>
        <taxon>Bacillati</taxon>
        <taxon>Bacillota</taxon>
        <taxon>Bacilli</taxon>
        <taxon>Bacillales</taxon>
        <taxon>Bacillaceae</taxon>
        <taxon>Halalkalibacter</taxon>
    </lineage>
</organism>
<reference evidence="1 2" key="1">
    <citation type="submission" date="2024-09" db="EMBL/GenBank/DDBJ databases">
        <authorList>
            <person name="Sun Q."/>
            <person name="Mori K."/>
        </authorList>
    </citation>
    <scope>NUCLEOTIDE SEQUENCE [LARGE SCALE GENOMIC DNA]</scope>
    <source>
        <strain evidence="1 2">NCAIM B.02301</strain>
    </source>
</reference>
<accession>A0ABV6NNJ0</accession>
<dbReference type="Proteomes" id="UP001589833">
    <property type="component" value="Unassembled WGS sequence"/>
</dbReference>
<protein>
    <submittedName>
        <fullName evidence="1">Uncharacterized protein</fullName>
    </submittedName>
</protein>
<proteinExistence type="predicted"/>
<sequence>MLYIRENKSKSVPTTEELAGKIFAGKLDVTMVGDLLKENEEIGLIKGNI</sequence>
<keyword evidence="2" id="KW-1185">Reference proteome</keyword>
<evidence type="ECO:0000313" key="1">
    <source>
        <dbReference type="EMBL" id="MFC0562310.1"/>
    </source>
</evidence>